<dbReference type="EMBL" id="QEKY01000001">
    <property type="protein sequence ID" value="PVZ15168.1"/>
    <property type="molecule type" value="Genomic_DNA"/>
</dbReference>
<dbReference type="SUPFAM" id="SSF52540">
    <property type="entry name" value="P-loop containing nucleoside triphosphate hydrolases"/>
    <property type="match status" value="1"/>
</dbReference>
<dbReference type="InterPro" id="IPR050153">
    <property type="entry name" value="Metal_Ion_Import_ABC"/>
</dbReference>
<sequence>MENNRLLSLRSASVGYGNRDVLRDYSLDVARGELLGIVGRNGGGKSTLVKALIGLLPLRTGSLTFYDRQGQPSIRPSIGYLPQLNRIDRAFPIQVGEVIGSGLTGYVGGEEPSVLLQRAATDLQIADLLPRPISDLSGGQLQRVLLARAIVSCPELLILDEPNSYLDESAELLVCEAITQRHKQGATILLISHDRESVGQQANRIISLD</sequence>
<comment type="similarity">
    <text evidence="1">Belongs to the ABC transporter superfamily.</text>
</comment>
<dbReference type="Pfam" id="PF00005">
    <property type="entry name" value="ABC_tran"/>
    <property type="match status" value="1"/>
</dbReference>
<proteinExistence type="inferred from homology"/>
<dbReference type="PROSITE" id="PS50893">
    <property type="entry name" value="ABC_TRANSPORTER_2"/>
    <property type="match status" value="1"/>
</dbReference>
<dbReference type="InterPro" id="IPR003593">
    <property type="entry name" value="AAA+_ATPase"/>
</dbReference>
<dbReference type="InterPro" id="IPR017871">
    <property type="entry name" value="ABC_transporter-like_CS"/>
</dbReference>
<evidence type="ECO:0000313" key="6">
    <source>
        <dbReference type="EMBL" id="PVZ15168.1"/>
    </source>
</evidence>
<dbReference type="RefSeq" id="WP_116678355.1">
    <property type="nucleotide sequence ID" value="NZ_QEKY01000001.1"/>
</dbReference>
<organism evidence="6 7">
    <name type="scientific">Porphyromonas loveana</name>
    <dbReference type="NCBI Taxonomy" id="1884669"/>
    <lineage>
        <taxon>Bacteria</taxon>
        <taxon>Pseudomonadati</taxon>
        <taxon>Bacteroidota</taxon>
        <taxon>Bacteroidia</taxon>
        <taxon>Bacteroidales</taxon>
        <taxon>Porphyromonadaceae</taxon>
        <taxon>Porphyromonas</taxon>
    </lineage>
</organism>
<dbReference type="GO" id="GO:0005524">
    <property type="term" value="F:ATP binding"/>
    <property type="evidence" value="ECO:0007669"/>
    <property type="project" value="UniProtKB-KW"/>
</dbReference>
<dbReference type="GO" id="GO:0016887">
    <property type="term" value="F:ATP hydrolysis activity"/>
    <property type="evidence" value="ECO:0007669"/>
    <property type="project" value="InterPro"/>
</dbReference>
<reference evidence="6 7" key="1">
    <citation type="submission" date="2018-04" db="EMBL/GenBank/DDBJ databases">
        <title>Genomic Encyclopedia of Type Strains, Phase IV (KMG-IV): sequencing the most valuable type-strain genomes for metagenomic binning, comparative biology and taxonomic classification.</title>
        <authorList>
            <person name="Goeker M."/>
        </authorList>
    </citation>
    <scope>NUCLEOTIDE SEQUENCE [LARGE SCALE GENOMIC DNA]</scope>
    <source>
        <strain evidence="6 7">DSM 28520</strain>
    </source>
</reference>
<keyword evidence="3" id="KW-0547">Nucleotide-binding</keyword>
<evidence type="ECO:0000256" key="4">
    <source>
        <dbReference type="ARBA" id="ARBA00022840"/>
    </source>
</evidence>
<dbReference type="PANTHER" id="PTHR42734">
    <property type="entry name" value="METAL TRANSPORT SYSTEM ATP-BINDING PROTEIN TM_0124-RELATED"/>
    <property type="match status" value="1"/>
</dbReference>
<evidence type="ECO:0000313" key="7">
    <source>
        <dbReference type="Proteomes" id="UP000245462"/>
    </source>
</evidence>
<dbReference type="OrthoDB" id="9806726at2"/>
<gene>
    <name evidence="6" type="ORF">C7382_10199</name>
</gene>
<dbReference type="Proteomes" id="UP000245462">
    <property type="component" value="Unassembled WGS sequence"/>
</dbReference>
<feature type="domain" description="ABC transporter" evidence="5">
    <location>
        <begin position="4"/>
        <end position="209"/>
    </location>
</feature>
<dbReference type="PANTHER" id="PTHR42734:SF17">
    <property type="entry name" value="METAL TRANSPORT SYSTEM ATP-BINDING PROTEIN TM_0124-RELATED"/>
    <property type="match status" value="1"/>
</dbReference>
<accession>A0A2U1FSN2</accession>
<name>A0A2U1FSN2_9PORP</name>
<evidence type="ECO:0000256" key="3">
    <source>
        <dbReference type="ARBA" id="ARBA00022741"/>
    </source>
</evidence>
<keyword evidence="4 6" id="KW-0067">ATP-binding</keyword>
<evidence type="ECO:0000256" key="1">
    <source>
        <dbReference type="ARBA" id="ARBA00005417"/>
    </source>
</evidence>
<comment type="caution">
    <text evidence="6">The sequence shown here is derived from an EMBL/GenBank/DDBJ whole genome shotgun (WGS) entry which is preliminary data.</text>
</comment>
<protein>
    <submittedName>
        <fullName evidence="6">Zinc transport system ATP-binding protein</fullName>
    </submittedName>
</protein>
<dbReference type="PROSITE" id="PS00211">
    <property type="entry name" value="ABC_TRANSPORTER_1"/>
    <property type="match status" value="1"/>
</dbReference>
<dbReference type="AlphaFoldDB" id="A0A2U1FSN2"/>
<dbReference type="InterPro" id="IPR027417">
    <property type="entry name" value="P-loop_NTPase"/>
</dbReference>
<evidence type="ECO:0000256" key="2">
    <source>
        <dbReference type="ARBA" id="ARBA00022448"/>
    </source>
</evidence>
<dbReference type="GeneID" id="94549803"/>
<keyword evidence="2" id="KW-0813">Transport</keyword>
<dbReference type="Gene3D" id="3.40.50.300">
    <property type="entry name" value="P-loop containing nucleotide triphosphate hydrolases"/>
    <property type="match status" value="1"/>
</dbReference>
<keyword evidence="7" id="KW-1185">Reference proteome</keyword>
<dbReference type="SMART" id="SM00382">
    <property type="entry name" value="AAA"/>
    <property type="match status" value="1"/>
</dbReference>
<dbReference type="InterPro" id="IPR003439">
    <property type="entry name" value="ABC_transporter-like_ATP-bd"/>
</dbReference>
<evidence type="ECO:0000259" key="5">
    <source>
        <dbReference type="PROSITE" id="PS50893"/>
    </source>
</evidence>